<keyword evidence="1" id="KW-0472">Membrane</keyword>
<dbReference type="RefSeq" id="WP_088824171.1">
    <property type="nucleotide sequence ID" value="NZ_FZLN01000004.1"/>
</dbReference>
<keyword evidence="1" id="KW-0812">Transmembrane</keyword>
<evidence type="ECO:0000313" key="3">
    <source>
        <dbReference type="Proteomes" id="UP000243463"/>
    </source>
</evidence>
<dbReference type="AlphaFoldDB" id="A0A217EI12"/>
<keyword evidence="1" id="KW-1133">Transmembrane helix</keyword>
<organism evidence="2 3">
    <name type="scientific">Acinetobacter apis</name>
    <dbReference type="NCBI Taxonomy" id="1229165"/>
    <lineage>
        <taxon>Bacteria</taxon>
        <taxon>Pseudomonadati</taxon>
        <taxon>Pseudomonadota</taxon>
        <taxon>Gammaproteobacteria</taxon>
        <taxon>Moraxellales</taxon>
        <taxon>Moraxellaceae</taxon>
        <taxon>Acinetobacter</taxon>
    </lineage>
</organism>
<name>A0A217EI12_9GAMM</name>
<dbReference type="EMBL" id="FZLN01000004">
    <property type="protein sequence ID" value="SNQ29997.1"/>
    <property type="molecule type" value="Genomic_DNA"/>
</dbReference>
<gene>
    <name evidence="2" type="ORF">SAMN05444584_1976</name>
</gene>
<reference evidence="3" key="1">
    <citation type="submission" date="2017-06" db="EMBL/GenBank/DDBJ databases">
        <authorList>
            <person name="Varghese N."/>
            <person name="Submissions S."/>
        </authorList>
    </citation>
    <scope>NUCLEOTIDE SEQUENCE [LARGE SCALE GENOMIC DNA]</scope>
    <source>
        <strain evidence="3">ANC 5114</strain>
    </source>
</reference>
<accession>A0A217EI12</accession>
<proteinExistence type="predicted"/>
<feature type="transmembrane region" description="Helical" evidence="1">
    <location>
        <begin position="100"/>
        <end position="119"/>
    </location>
</feature>
<keyword evidence="3" id="KW-1185">Reference proteome</keyword>
<evidence type="ECO:0000256" key="1">
    <source>
        <dbReference type="SAM" id="Phobius"/>
    </source>
</evidence>
<feature type="transmembrane region" description="Helical" evidence="1">
    <location>
        <begin position="47"/>
        <end position="64"/>
    </location>
</feature>
<protein>
    <submittedName>
        <fullName evidence="2">Uncharacterized protein</fullName>
    </submittedName>
</protein>
<sequence length="129" mass="14884">MSNQDQYALLQALEQQKIVQKKLDRILYIVLPIMAFLISMICANLNWQSTIGTFVMLTIALIAVGIQRWSVFIWIFILVVYCLIDNFLSYGTFAAQPLKMQLGTMLLFTIITHLARPYLNNLMQRSHAK</sequence>
<dbReference type="OrthoDB" id="6700897at2"/>
<feature type="transmembrane region" description="Helical" evidence="1">
    <location>
        <begin position="25"/>
        <end position="41"/>
    </location>
</feature>
<evidence type="ECO:0000313" key="2">
    <source>
        <dbReference type="EMBL" id="SNQ29997.1"/>
    </source>
</evidence>
<dbReference type="Proteomes" id="UP000243463">
    <property type="component" value="Unassembled WGS sequence"/>
</dbReference>
<feature type="transmembrane region" description="Helical" evidence="1">
    <location>
        <begin position="71"/>
        <end position="88"/>
    </location>
</feature>